<keyword evidence="4" id="KW-1133">Transmembrane helix</keyword>
<keyword evidence="4" id="KW-0812">Transmembrane</keyword>
<dbReference type="EMBL" id="JAQQWP010000008">
    <property type="protein sequence ID" value="KAK8105510.1"/>
    <property type="molecule type" value="Genomic_DNA"/>
</dbReference>
<keyword evidence="7" id="KW-1185">Reference proteome</keyword>
<organism evidence="6 7">
    <name type="scientific">Apiospora kogelbergensis</name>
    <dbReference type="NCBI Taxonomy" id="1337665"/>
    <lineage>
        <taxon>Eukaryota</taxon>
        <taxon>Fungi</taxon>
        <taxon>Dikarya</taxon>
        <taxon>Ascomycota</taxon>
        <taxon>Pezizomycotina</taxon>
        <taxon>Sordariomycetes</taxon>
        <taxon>Xylariomycetidae</taxon>
        <taxon>Amphisphaeriales</taxon>
        <taxon>Apiosporaceae</taxon>
        <taxon>Apiospora</taxon>
    </lineage>
</organism>
<comment type="caution">
    <text evidence="6">The sequence shown here is derived from an EMBL/GenBank/DDBJ whole genome shotgun (WGS) entry which is preliminary data.</text>
</comment>
<dbReference type="GO" id="GO:0052689">
    <property type="term" value="F:carboxylic ester hydrolase activity"/>
    <property type="evidence" value="ECO:0007669"/>
    <property type="project" value="UniProtKB-ARBA"/>
</dbReference>
<protein>
    <recommendedName>
        <fullName evidence="8">Cutinase</fullName>
    </recommendedName>
</protein>
<dbReference type="SUPFAM" id="SSF53474">
    <property type="entry name" value="alpha/beta-Hydrolases"/>
    <property type="match status" value="1"/>
</dbReference>
<dbReference type="InterPro" id="IPR000675">
    <property type="entry name" value="Cutinase/axe"/>
</dbReference>
<dbReference type="SMART" id="SM01110">
    <property type="entry name" value="Cutinase"/>
    <property type="match status" value="1"/>
</dbReference>
<keyword evidence="4" id="KW-0472">Membrane</keyword>
<dbReference type="Proteomes" id="UP001392437">
    <property type="component" value="Unassembled WGS sequence"/>
</dbReference>
<accession>A0AAW0QUR4</accession>
<evidence type="ECO:0000256" key="3">
    <source>
        <dbReference type="SAM" id="MobiDB-lite"/>
    </source>
</evidence>
<feature type="compositionally biased region" description="Polar residues" evidence="3">
    <location>
        <begin position="290"/>
        <end position="323"/>
    </location>
</feature>
<dbReference type="Gene3D" id="3.40.50.1820">
    <property type="entry name" value="alpha/beta hydrolase"/>
    <property type="match status" value="1"/>
</dbReference>
<feature type="transmembrane region" description="Helical" evidence="4">
    <location>
        <begin position="330"/>
        <end position="352"/>
    </location>
</feature>
<dbReference type="AlphaFoldDB" id="A0AAW0QUR4"/>
<reference evidence="6 7" key="1">
    <citation type="submission" date="2023-01" db="EMBL/GenBank/DDBJ databases">
        <title>Analysis of 21 Apiospora genomes using comparative genomics revels a genus with tremendous synthesis potential of carbohydrate active enzymes and secondary metabolites.</title>
        <authorList>
            <person name="Sorensen T."/>
        </authorList>
    </citation>
    <scope>NUCLEOTIDE SEQUENCE [LARGE SCALE GENOMIC DNA]</scope>
    <source>
        <strain evidence="6 7">CBS 117206</strain>
    </source>
</reference>
<dbReference type="Pfam" id="PF01083">
    <property type="entry name" value="Cutinase"/>
    <property type="match status" value="1"/>
</dbReference>
<evidence type="ECO:0000256" key="4">
    <source>
        <dbReference type="SAM" id="Phobius"/>
    </source>
</evidence>
<evidence type="ECO:0000313" key="7">
    <source>
        <dbReference type="Proteomes" id="UP001392437"/>
    </source>
</evidence>
<gene>
    <name evidence="6" type="ORF">PG999_008869</name>
</gene>
<sequence length="353" mass="35651">MLSSGLTLSGAAAALLSASAVAQAVAVASTPAGGLHARQSTGTGKCTDVHVFVAKGNNEPYPGRQGKLVNAICDGYDSCDYEDIVMQNMLPDPYCDSVHEGGANAAKQVVAYNKKCPDTKLVLTGYSQGAHALGDGLSGGGGVFFQGCVEKPVEPLDPQSSAGKAVSAILTFGDTRHTADAPGNYESGKSGNGLFPRPGDQMAKLEAFSDRHRDYCVNTDPICSGADSKNPEAKSHLTYFDRFTDEAAKFVKEKLGGDIKKSDPSKTTAPPVASTDVTSASGSASVSVDPTSGATSTISNLPASSTDAGSSSPANGAAQNTASDKPDNAAGIPLAPLGLVSAAFAAGVAILMG</sequence>
<evidence type="ECO:0008006" key="8">
    <source>
        <dbReference type="Google" id="ProtNLM"/>
    </source>
</evidence>
<evidence type="ECO:0000256" key="5">
    <source>
        <dbReference type="SAM" id="SignalP"/>
    </source>
</evidence>
<feature type="signal peptide" evidence="5">
    <location>
        <begin position="1"/>
        <end position="24"/>
    </location>
</feature>
<name>A0AAW0QUR4_9PEZI</name>
<keyword evidence="1" id="KW-0378">Hydrolase</keyword>
<proteinExistence type="predicted"/>
<dbReference type="InterPro" id="IPR029058">
    <property type="entry name" value="AB_hydrolase_fold"/>
</dbReference>
<feature type="compositionally biased region" description="Low complexity" evidence="3">
    <location>
        <begin position="272"/>
        <end position="289"/>
    </location>
</feature>
<evidence type="ECO:0000256" key="1">
    <source>
        <dbReference type="ARBA" id="ARBA00022801"/>
    </source>
</evidence>
<keyword evidence="2" id="KW-1015">Disulfide bond</keyword>
<evidence type="ECO:0000256" key="2">
    <source>
        <dbReference type="ARBA" id="ARBA00023157"/>
    </source>
</evidence>
<feature type="chain" id="PRO_5043362458" description="Cutinase" evidence="5">
    <location>
        <begin position="25"/>
        <end position="353"/>
    </location>
</feature>
<keyword evidence="5" id="KW-0732">Signal</keyword>
<evidence type="ECO:0000313" key="6">
    <source>
        <dbReference type="EMBL" id="KAK8105510.1"/>
    </source>
</evidence>
<feature type="region of interest" description="Disordered" evidence="3">
    <location>
        <begin position="257"/>
        <end position="324"/>
    </location>
</feature>
<dbReference type="PANTHER" id="PTHR33630:SF13">
    <property type="entry name" value="ACETYLXYLAN ESTERASE"/>
    <property type="match status" value="1"/>
</dbReference>
<feature type="region of interest" description="Disordered" evidence="3">
    <location>
        <begin position="180"/>
        <end position="200"/>
    </location>
</feature>
<dbReference type="PANTHER" id="PTHR33630">
    <property type="entry name" value="CUTINASE RV1984C-RELATED-RELATED"/>
    <property type="match status" value="1"/>
</dbReference>